<evidence type="ECO:0000313" key="4">
    <source>
        <dbReference type="EMBL" id="EMS80305.1"/>
    </source>
</evidence>
<protein>
    <recommendedName>
        <fullName evidence="2">arginine deiminase</fullName>
        <ecNumber evidence="2">3.5.3.6</ecNumber>
    </recommendedName>
</protein>
<organism evidence="4 5">
    <name type="scientific">Desulfotignum phosphitoxidans DSM 13687</name>
    <dbReference type="NCBI Taxonomy" id="1286635"/>
    <lineage>
        <taxon>Bacteria</taxon>
        <taxon>Pseudomonadati</taxon>
        <taxon>Thermodesulfobacteriota</taxon>
        <taxon>Desulfobacteria</taxon>
        <taxon>Desulfobacterales</taxon>
        <taxon>Desulfobacteraceae</taxon>
        <taxon>Desulfotignum</taxon>
    </lineage>
</organism>
<comment type="pathway">
    <text evidence="1">Amino-acid degradation; L-arginine degradation via ADI pathway; carbamoyl phosphate from L-arginine: step 1/2.</text>
</comment>
<keyword evidence="4" id="KW-0808">Transferase</keyword>
<gene>
    <name evidence="4" type="ORF">Dpo_3c04500</name>
</gene>
<dbReference type="GO" id="GO:0016740">
    <property type="term" value="F:transferase activity"/>
    <property type="evidence" value="ECO:0007669"/>
    <property type="project" value="UniProtKB-KW"/>
</dbReference>
<reference evidence="4 5" key="1">
    <citation type="journal article" date="2013" name="Genome Announc.">
        <title>Draft Genome Sequence of Desulfotignum phosphitoxidans DSM 13687 Strain FiPS-3.</title>
        <authorList>
            <person name="Poehlein A."/>
            <person name="Daniel R."/>
            <person name="Simeonova D.D."/>
        </authorList>
    </citation>
    <scope>NUCLEOTIDE SEQUENCE [LARGE SCALE GENOMIC DNA]</scope>
    <source>
        <strain evidence="4 5">DSM 13687</strain>
    </source>
</reference>
<comment type="catalytic activity">
    <reaction evidence="3">
        <text>L-arginine + H2O = L-citrulline + NH4(+)</text>
        <dbReference type="Rhea" id="RHEA:19597"/>
        <dbReference type="ChEBI" id="CHEBI:15377"/>
        <dbReference type="ChEBI" id="CHEBI:28938"/>
        <dbReference type="ChEBI" id="CHEBI:32682"/>
        <dbReference type="ChEBI" id="CHEBI:57743"/>
        <dbReference type="EC" id="3.5.3.6"/>
    </reaction>
</comment>
<name>S0G075_9BACT</name>
<dbReference type="EC" id="3.5.3.6" evidence="2"/>
<accession>S0G075</accession>
<sequence length="294" mass="32094">MEIGDIWAGCGLDSEWKPLKTVLVHRPGPELSVSRDQANACQLAEPLDVQKAGQEHDRMVKIYRENQVEVQMLTPGPQAPVLPNQLYCADLVAMTPQGAILARPASTVRAGEERWVARTLGMLGIPVLKTLTGTATFEGADLMWLDPATAVIGRGLRTNQAAIDQITSLLSEMDITTLAFDLPFGTMHFMGMLRIVDKDLAFVWPRRTPYALVTALKDRGFQVRSLPSEAEALSRMAFNFVVLGPKKIMLPAGNPKTVAGYENQGIHCIPVPVDELQKANGAVGCMTGILHREI</sequence>
<dbReference type="Gene3D" id="3.75.10.10">
    <property type="entry name" value="L-arginine/glycine Amidinotransferase, Chain A"/>
    <property type="match status" value="1"/>
</dbReference>
<comment type="caution">
    <text evidence="4">The sequence shown here is derived from an EMBL/GenBank/DDBJ whole genome shotgun (WGS) entry which is preliminary data.</text>
</comment>
<dbReference type="SUPFAM" id="SSF55909">
    <property type="entry name" value="Pentein"/>
    <property type="match status" value="1"/>
</dbReference>
<evidence type="ECO:0000256" key="3">
    <source>
        <dbReference type="ARBA" id="ARBA00049429"/>
    </source>
</evidence>
<keyword evidence="5" id="KW-1185">Reference proteome</keyword>
<dbReference type="GO" id="GO:0016990">
    <property type="term" value="F:arginine deiminase activity"/>
    <property type="evidence" value="ECO:0007669"/>
    <property type="project" value="UniProtKB-EC"/>
</dbReference>
<dbReference type="PANTHER" id="PTHR47271">
    <property type="entry name" value="ARGININE DEIMINASE"/>
    <property type="match status" value="1"/>
</dbReference>
<proteinExistence type="predicted"/>
<evidence type="ECO:0000256" key="2">
    <source>
        <dbReference type="ARBA" id="ARBA00012171"/>
    </source>
</evidence>
<dbReference type="AlphaFoldDB" id="S0G075"/>
<dbReference type="PANTHER" id="PTHR47271:SF2">
    <property type="entry name" value="ARGININE DEIMINASE"/>
    <property type="match status" value="1"/>
</dbReference>
<evidence type="ECO:0000256" key="1">
    <source>
        <dbReference type="ARBA" id="ARBA00005213"/>
    </source>
</evidence>
<dbReference type="Pfam" id="PF19420">
    <property type="entry name" value="DDAH_eukar"/>
    <property type="match status" value="1"/>
</dbReference>
<evidence type="ECO:0000313" key="5">
    <source>
        <dbReference type="Proteomes" id="UP000014216"/>
    </source>
</evidence>
<dbReference type="EMBL" id="APJX01000003">
    <property type="protein sequence ID" value="EMS80305.1"/>
    <property type="molecule type" value="Genomic_DNA"/>
</dbReference>
<dbReference type="GO" id="GO:0019546">
    <property type="term" value="P:L-arginine deiminase pathway"/>
    <property type="evidence" value="ECO:0007669"/>
    <property type="project" value="TreeGrafter"/>
</dbReference>
<dbReference type="Proteomes" id="UP000014216">
    <property type="component" value="Unassembled WGS sequence"/>
</dbReference>